<dbReference type="InterPro" id="IPR002559">
    <property type="entry name" value="Transposase_11"/>
</dbReference>
<organism evidence="3 4">
    <name type="scientific">Natronosporangium hydrolyticum</name>
    <dbReference type="NCBI Taxonomy" id="2811111"/>
    <lineage>
        <taxon>Bacteria</taxon>
        <taxon>Bacillati</taxon>
        <taxon>Actinomycetota</taxon>
        <taxon>Actinomycetes</taxon>
        <taxon>Micromonosporales</taxon>
        <taxon>Micromonosporaceae</taxon>
        <taxon>Natronosporangium</taxon>
    </lineage>
</organism>
<dbReference type="NCBIfam" id="NF033564">
    <property type="entry name" value="transpos_ISAs1"/>
    <property type="match status" value="1"/>
</dbReference>
<protein>
    <submittedName>
        <fullName evidence="3">ISAs1 family transposase</fullName>
    </submittedName>
</protein>
<name>A0A895YR35_9ACTN</name>
<dbReference type="PANTHER" id="PTHR30298:SF0">
    <property type="entry name" value="PROTEIN YBFL-RELATED"/>
    <property type="match status" value="1"/>
</dbReference>
<dbReference type="GO" id="GO:0003677">
    <property type="term" value="F:DNA binding"/>
    <property type="evidence" value="ECO:0007669"/>
    <property type="project" value="InterPro"/>
</dbReference>
<dbReference type="InterPro" id="IPR051698">
    <property type="entry name" value="Transposase_11-like"/>
</dbReference>
<feature type="domain" description="Transposase IS4-like" evidence="1">
    <location>
        <begin position="119"/>
        <end position="343"/>
    </location>
</feature>
<dbReference type="EMBL" id="CP070499">
    <property type="protein sequence ID" value="QSB17236.1"/>
    <property type="molecule type" value="Genomic_DNA"/>
</dbReference>
<dbReference type="InterPro" id="IPR047647">
    <property type="entry name" value="ISAs1_transpos"/>
</dbReference>
<dbReference type="Pfam" id="PF13808">
    <property type="entry name" value="DDE_Tnp_1_assoc"/>
    <property type="match status" value="1"/>
</dbReference>
<dbReference type="AlphaFoldDB" id="A0A895YR35"/>
<dbReference type="Proteomes" id="UP000662857">
    <property type="component" value="Chromosome"/>
</dbReference>
<proteinExistence type="predicted"/>
<gene>
    <name evidence="3" type="ORF">JQS43_10605</name>
</gene>
<evidence type="ECO:0000313" key="3">
    <source>
        <dbReference type="EMBL" id="QSB17236.1"/>
    </source>
</evidence>
<evidence type="ECO:0000259" key="1">
    <source>
        <dbReference type="Pfam" id="PF01609"/>
    </source>
</evidence>
<keyword evidence="4" id="KW-1185">Reference proteome</keyword>
<dbReference type="Pfam" id="PF01609">
    <property type="entry name" value="DDE_Tnp_1"/>
    <property type="match status" value="1"/>
</dbReference>
<dbReference type="InterPro" id="IPR032806">
    <property type="entry name" value="YbfD_N"/>
</dbReference>
<reference evidence="3" key="1">
    <citation type="submission" date="2021-02" db="EMBL/GenBank/DDBJ databases">
        <title>Natrosporangium hydrolyticum gen. nov., sp. nov, a haloalkaliphilic actinobacterium from a soda solonchak soil.</title>
        <authorList>
            <person name="Sorokin D.Y."/>
            <person name="Khijniak T.V."/>
            <person name="Zakharycheva A.P."/>
            <person name="Boueva O.V."/>
            <person name="Ariskina E.V."/>
            <person name="Hahnke R.L."/>
            <person name="Bunk B."/>
            <person name="Sproer C."/>
            <person name="Schumann P."/>
            <person name="Evtushenko L.I."/>
            <person name="Kublanov I.V."/>
        </authorList>
    </citation>
    <scope>NUCLEOTIDE SEQUENCE</scope>
    <source>
        <strain evidence="3">DSM 106523</strain>
    </source>
</reference>
<evidence type="ECO:0000313" key="4">
    <source>
        <dbReference type="Proteomes" id="UP000662857"/>
    </source>
</evidence>
<accession>A0A895YR35</accession>
<feature type="domain" description="H repeat-associated protein N-terminal" evidence="2">
    <location>
        <begin position="3"/>
        <end position="96"/>
    </location>
</feature>
<sequence>MVAHLATVPDPRDRRGVRHRLASLLSVAVCAVLAGARSLAAVGEWAADAPAEVLAALGVRGDPLTGLVRAPDESTVRRVLVGIDGDALDTAVGAWLDGLSPAPAPPAVEPPTPRDPWPAVAVDGKTLRGSGEKSTPAVHLLAAMRHDTTAVLGQVAVAGKSNEITAFAPLLTGLELARTVVTADALHGQREHAQFLVTVKHAAYVLIIKPNQPHLYRQLGALPWGAVPVGDHTRGRGHGRDEIRRLQVLTTPGLLFPHATQALRITRRTKPIGARRWRTITMYAVTNLSAYQASPAHLADYIRGHWRIEALHHIRDVTYGEDASQVRTGTAPRAMAGLRNLAIGILKHHGTANIAEALRRNARDAHRPLKLLGISMP</sequence>
<dbReference type="GO" id="GO:0006313">
    <property type="term" value="P:DNA transposition"/>
    <property type="evidence" value="ECO:0007669"/>
    <property type="project" value="InterPro"/>
</dbReference>
<evidence type="ECO:0000259" key="2">
    <source>
        <dbReference type="Pfam" id="PF13808"/>
    </source>
</evidence>
<dbReference type="PANTHER" id="PTHR30298">
    <property type="entry name" value="H REPEAT-ASSOCIATED PREDICTED TRANSPOSASE"/>
    <property type="match status" value="1"/>
</dbReference>
<dbReference type="GO" id="GO:0004803">
    <property type="term" value="F:transposase activity"/>
    <property type="evidence" value="ECO:0007669"/>
    <property type="project" value="InterPro"/>
</dbReference>
<dbReference type="KEGG" id="nhy:JQS43_10605"/>